<dbReference type="SMART" id="SM00062">
    <property type="entry name" value="PBPb"/>
    <property type="match status" value="1"/>
</dbReference>
<gene>
    <name evidence="5" type="ORF">LJ739_15920</name>
</gene>
<dbReference type="RefSeq" id="WP_229162091.1">
    <property type="nucleotide sequence ID" value="NZ_JAJEWP010000005.1"/>
</dbReference>
<evidence type="ECO:0000259" key="4">
    <source>
        <dbReference type="SMART" id="SM00062"/>
    </source>
</evidence>
<keyword evidence="2 3" id="KW-0732">Signal</keyword>
<feature type="chain" id="PRO_5046348218" evidence="3">
    <location>
        <begin position="23"/>
        <end position="262"/>
    </location>
</feature>
<dbReference type="SUPFAM" id="SSF53850">
    <property type="entry name" value="Periplasmic binding protein-like II"/>
    <property type="match status" value="1"/>
</dbReference>
<comment type="caution">
    <text evidence="5">The sequence shown here is derived from an EMBL/GenBank/DDBJ whole genome shotgun (WGS) entry which is preliminary data.</text>
</comment>
<dbReference type="InterPro" id="IPR001638">
    <property type="entry name" value="Solute-binding_3/MltF_N"/>
</dbReference>
<feature type="domain" description="Solute-binding protein family 3/N-terminal" evidence="4">
    <location>
        <begin position="26"/>
        <end position="250"/>
    </location>
</feature>
<evidence type="ECO:0000256" key="1">
    <source>
        <dbReference type="ARBA" id="ARBA00010333"/>
    </source>
</evidence>
<comment type="similarity">
    <text evidence="1">Belongs to the bacterial solute-binding protein 3 family.</text>
</comment>
<name>A0ABS8GAX3_9ALTE</name>
<protein>
    <submittedName>
        <fullName evidence="5">Transporter substrate-binding domain-containing protein</fullName>
    </submittedName>
</protein>
<organism evidence="5 6">
    <name type="scientific">Fluctibacter halophilus</name>
    <dbReference type="NCBI Taxonomy" id="226011"/>
    <lineage>
        <taxon>Bacteria</taxon>
        <taxon>Pseudomonadati</taxon>
        <taxon>Pseudomonadota</taxon>
        <taxon>Gammaproteobacteria</taxon>
        <taxon>Alteromonadales</taxon>
        <taxon>Alteromonadaceae</taxon>
        <taxon>Fluctibacter</taxon>
    </lineage>
</organism>
<accession>A0ABS8GAX3</accession>
<feature type="signal peptide" evidence="3">
    <location>
        <begin position="1"/>
        <end position="22"/>
    </location>
</feature>
<reference evidence="5 6" key="1">
    <citation type="submission" date="2021-10" db="EMBL/GenBank/DDBJ databases">
        <title>Draft genome of Aestuariibacter halophilus JC2043.</title>
        <authorList>
            <person name="Emsley S.A."/>
            <person name="Pfannmuller K.M."/>
            <person name="Ushijima B."/>
            <person name="Saw J.H."/>
            <person name="Videau P."/>
        </authorList>
    </citation>
    <scope>NUCLEOTIDE SEQUENCE [LARGE SCALE GENOMIC DNA]</scope>
    <source>
        <strain evidence="5 6">JC2043</strain>
    </source>
</reference>
<dbReference type="Pfam" id="PF00497">
    <property type="entry name" value="SBP_bac_3"/>
    <property type="match status" value="1"/>
</dbReference>
<evidence type="ECO:0000256" key="3">
    <source>
        <dbReference type="SAM" id="SignalP"/>
    </source>
</evidence>
<evidence type="ECO:0000313" key="5">
    <source>
        <dbReference type="EMBL" id="MCC2617740.1"/>
    </source>
</evidence>
<dbReference type="PANTHER" id="PTHR35936">
    <property type="entry name" value="MEMBRANE-BOUND LYTIC MUREIN TRANSGLYCOSYLASE F"/>
    <property type="match status" value="1"/>
</dbReference>
<evidence type="ECO:0000313" key="6">
    <source>
        <dbReference type="Proteomes" id="UP001520878"/>
    </source>
</evidence>
<proteinExistence type="inferred from homology"/>
<dbReference type="Gene3D" id="3.40.190.10">
    <property type="entry name" value="Periplasmic binding protein-like II"/>
    <property type="match status" value="2"/>
</dbReference>
<keyword evidence="6" id="KW-1185">Reference proteome</keyword>
<sequence>MLLLQRALLSVCLLLFAPRAMPSDTTLRVVIGDVDYPPYYVQQQGTLTGLGVRLLDAIVARTDLSYTVTRRPWSRMLSELADGQHDLMLVLYKTPARQQQFVFLPQAYAQEPIVLVCQRPCPIKYTGSLSTLQSHFVTVTRNYSYGQHFDKARHIQRDFVETEELLFSLMAKDKIPLTIVSLPRLLCADDVQQILPHYRILKPNVSEEQVHFALSKSSRDAAWFTPFSAAYLEVVRSPEFARWLRFFTSTASSSPSICPPVR</sequence>
<evidence type="ECO:0000256" key="2">
    <source>
        <dbReference type="ARBA" id="ARBA00022729"/>
    </source>
</evidence>
<dbReference type="EMBL" id="JAJEWP010000005">
    <property type="protein sequence ID" value="MCC2617740.1"/>
    <property type="molecule type" value="Genomic_DNA"/>
</dbReference>
<dbReference type="PANTHER" id="PTHR35936:SF25">
    <property type="entry name" value="ABC TRANSPORTER SUBSTRATE-BINDING PROTEIN"/>
    <property type="match status" value="1"/>
</dbReference>
<dbReference type="Proteomes" id="UP001520878">
    <property type="component" value="Unassembled WGS sequence"/>
</dbReference>